<sequence>MAQLTNADYRKNSFEPRIAVVQLIFGIIYGFVTGIGIILAFRVLEATGQQPWLQYFFVVLFGILAGKSFYIYAKTRIAQNTGIQVVAKVDNIVPTHGITIVEGMLIMPDETTLPIESRFAGETVAHELKRFLDENKTKKLPALLVNKDTKHPRGQFLVKTRAGHLDPEYMNSLKTSK</sequence>
<keyword evidence="1" id="KW-0812">Transmembrane</keyword>
<dbReference type="EMBL" id="FUXX01000015">
    <property type="protein sequence ID" value="SKA61670.1"/>
    <property type="molecule type" value="Genomic_DNA"/>
</dbReference>
<feature type="transmembrane region" description="Helical" evidence="1">
    <location>
        <begin position="53"/>
        <end position="73"/>
    </location>
</feature>
<dbReference type="Proteomes" id="UP000242432">
    <property type="component" value="Unassembled WGS sequence"/>
</dbReference>
<gene>
    <name evidence="2" type="ORF">SAMN02745213_01126</name>
</gene>
<keyword evidence="1" id="KW-0472">Membrane</keyword>
<dbReference type="AlphaFoldDB" id="A0A1T4V9K0"/>
<accession>A0A1T4V9K0</accession>
<keyword evidence="3" id="KW-1185">Reference proteome</keyword>
<evidence type="ECO:0000313" key="3">
    <source>
        <dbReference type="Proteomes" id="UP000242432"/>
    </source>
</evidence>
<dbReference type="RefSeq" id="WP_078928626.1">
    <property type="nucleotide sequence ID" value="NZ_FUXX01000015.1"/>
</dbReference>
<evidence type="ECO:0000313" key="2">
    <source>
        <dbReference type="EMBL" id="SKA61670.1"/>
    </source>
</evidence>
<proteinExistence type="predicted"/>
<keyword evidence="1" id="KW-1133">Transmembrane helix</keyword>
<reference evidence="3" key="1">
    <citation type="submission" date="2017-02" db="EMBL/GenBank/DDBJ databases">
        <authorList>
            <person name="Varghese N."/>
            <person name="Submissions S."/>
        </authorList>
    </citation>
    <scope>NUCLEOTIDE SEQUENCE [LARGE SCALE GENOMIC DNA]</scope>
    <source>
        <strain evidence="3">DSM 3072</strain>
    </source>
</reference>
<evidence type="ECO:0000256" key="1">
    <source>
        <dbReference type="SAM" id="Phobius"/>
    </source>
</evidence>
<dbReference type="STRING" id="83771.SAMN02910357_01300"/>
<protein>
    <submittedName>
        <fullName evidence="2">Uncharacterized protein</fullName>
    </submittedName>
</protein>
<name>A0A1T4V9K0_9GAMM</name>
<feature type="transmembrane region" description="Helical" evidence="1">
    <location>
        <begin position="20"/>
        <end position="41"/>
    </location>
</feature>
<organism evidence="2 3">
    <name type="scientific">Succinivibrio dextrinosolvens DSM 3072</name>
    <dbReference type="NCBI Taxonomy" id="1123324"/>
    <lineage>
        <taxon>Bacteria</taxon>
        <taxon>Pseudomonadati</taxon>
        <taxon>Pseudomonadota</taxon>
        <taxon>Gammaproteobacteria</taxon>
        <taxon>Aeromonadales</taxon>
        <taxon>Succinivibrionaceae</taxon>
        <taxon>Succinivibrio</taxon>
    </lineage>
</organism>